<accession>A0A0W1RBE9</accession>
<keyword evidence="3" id="KW-1185">Reference proteome</keyword>
<comment type="caution">
    <text evidence="2">The sequence shown here is derived from an EMBL/GenBank/DDBJ whole genome shotgun (WGS) entry which is preliminary data.</text>
</comment>
<dbReference type="AlphaFoldDB" id="A0A0W1RBE9"/>
<dbReference type="RefSeq" id="WP_058580534.1">
    <property type="nucleotide sequence ID" value="NZ_LOPU01000016.1"/>
</dbReference>
<dbReference type="EMBL" id="LOPU01000016">
    <property type="protein sequence ID" value="KTG10736.1"/>
    <property type="molecule type" value="Genomic_DNA"/>
</dbReference>
<evidence type="ECO:0000313" key="3">
    <source>
        <dbReference type="Proteomes" id="UP000054387"/>
    </source>
</evidence>
<gene>
    <name evidence="2" type="ORF">AUR64_05965</name>
</gene>
<evidence type="ECO:0000256" key="1">
    <source>
        <dbReference type="SAM" id="Phobius"/>
    </source>
</evidence>
<feature type="transmembrane region" description="Helical" evidence="1">
    <location>
        <begin position="69"/>
        <end position="86"/>
    </location>
</feature>
<reference evidence="2 3" key="1">
    <citation type="submission" date="2015-12" db="EMBL/GenBank/DDBJ databases">
        <title>Haloprofundus marisrubri gen. nov., sp. nov., an extremely halophilic archaeon isolated from the Discovery deep brine-seawater interface in the Red Sea.</title>
        <authorList>
            <person name="Zhang G."/>
            <person name="Stingl U."/>
            <person name="Rashid M."/>
        </authorList>
    </citation>
    <scope>NUCLEOTIDE SEQUENCE [LARGE SCALE GENOMIC DNA]</scope>
    <source>
        <strain evidence="2 3">SB9</strain>
    </source>
</reference>
<dbReference type="Proteomes" id="UP000054387">
    <property type="component" value="Unassembled WGS sequence"/>
</dbReference>
<name>A0A0W1RBE9_9EURY</name>
<keyword evidence="1" id="KW-0472">Membrane</keyword>
<keyword evidence="1" id="KW-0812">Transmembrane</keyword>
<evidence type="ECO:0000313" key="2">
    <source>
        <dbReference type="EMBL" id="KTG10736.1"/>
    </source>
</evidence>
<proteinExistence type="predicted"/>
<sequence>MASFFDPGHGFLSSADEIAVALLALVFFVVVGSVAEYLGDAKGGMVLGALVGYVAVLLYWAPPVFANEWHYALVAAVPVAVLVYFYRGRRDRS</sequence>
<organism evidence="2 3">
    <name type="scientific">Haloprofundus marisrubri</name>
    <dbReference type="NCBI Taxonomy" id="1514971"/>
    <lineage>
        <taxon>Archaea</taxon>
        <taxon>Methanobacteriati</taxon>
        <taxon>Methanobacteriota</taxon>
        <taxon>Stenosarchaea group</taxon>
        <taxon>Halobacteria</taxon>
        <taxon>Halobacteriales</taxon>
        <taxon>Haloferacaceae</taxon>
        <taxon>Haloprofundus</taxon>
    </lineage>
</organism>
<feature type="transmembrane region" description="Helical" evidence="1">
    <location>
        <begin position="18"/>
        <end position="38"/>
    </location>
</feature>
<keyword evidence="1" id="KW-1133">Transmembrane helix</keyword>
<protein>
    <submittedName>
        <fullName evidence="2">Uncharacterized protein</fullName>
    </submittedName>
</protein>
<feature type="transmembrane region" description="Helical" evidence="1">
    <location>
        <begin position="45"/>
        <end position="63"/>
    </location>
</feature>